<evidence type="ECO:0000313" key="7">
    <source>
        <dbReference type="EMBL" id="AFM39713.1"/>
    </source>
</evidence>
<dbReference type="SUPFAM" id="SSF52833">
    <property type="entry name" value="Thioredoxin-like"/>
    <property type="match status" value="1"/>
</dbReference>
<dbReference type="Proteomes" id="UP000002892">
    <property type="component" value="Chromosome"/>
</dbReference>
<evidence type="ECO:0000256" key="4">
    <source>
        <dbReference type="ARBA" id="ARBA00023284"/>
    </source>
</evidence>
<name>I4D1N9_DESAJ</name>
<evidence type="ECO:0000256" key="2">
    <source>
        <dbReference type="ARBA" id="ARBA00022862"/>
    </source>
</evidence>
<keyword evidence="1" id="KW-0575">Peroxidase</keyword>
<sequence>MENPIMIGATAPDFKLQDNRGNMLSLSDYTGKKVLLSWHPLAWTRVCAEQMKSLETNYARFAELGTIPLGLSVDPVPSKNAWAKELKIANLKLPSDFWPHGAVAKAYGLFRELEGFSERANVIVDENGKISWVKIYDIPEIPDVEEVIQQLK</sequence>
<evidence type="ECO:0000259" key="6">
    <source>
        <dbReference type="PROSITE" id="PS51352"/>
    </source>
</evidence>
<keyword evidence="2" id="KW-0049">Antioxidant</keyword>
<protein>
    <submittedName>
        <fullName evidence="7">Peroxiredoxin</fullName>
    </submittedName>
</protein>
<dbReference type="RefSeq" id="WP_014825725.1">
    <property type="nucleotide sequence ID" value="NC_018068.1"/>
</dbReference>
<dbReference type="InterPro" id="IPR013766">
    <property type="entry name" value="Thioredoxin_domain"/>
</dbReference>
<dbReference type="STRING" id="646529.Desaci_0651"/>
<feature type="active site" description="Cysteine sulfenic acid (-SOH) intermediate; for peroxidase activity" evidence="5">
    <location>
        <position position="47"/>
    </location>
</feature>
<keyword evidence="8" id="KW-1185">Reference proteome</keyword>
<dbReference type="InterPro" id="IPR050455">
    <property type="entry name" value="Tpx_Peroxidase_subfamily"/>
</dbReference>
<dbReference type="KEGG" id="dai:Desaci_0651"/>
<keyword evidence="4" id="KW-0676">Redox-active center</keyword>
<dbReference type="PANTHER" id="PTHR43110:SF1">
    <property type="entry name" value="THIOL PEROXIDASE"/>
    <property type="match status" value="1"/>
</dbReference>
<organism evidence="7 8">
    <name type="scientific">Desulfosporosinus acidiphilus (strain DSM 22704 / JCM 16185 / SJ4)</name>
    <dbReference type="NCBI Taxonomy" id="646529"/>
    <lineage>
        <taxon>Bacteria</taxon>
        <taxon>Bacillati</taxon>
        <taxon>Bacillota</taxon>
        <taxon>Clostridia</taxon>
        <taxon>Eubacteriales</taxon>
        <taxon>Desulfitobacteriaceae</taxon>
        <taxon>Desulfosporosinus</taxon>
    </lineage>
</organism>
<dbReference type="PROSITE" id="PS51352">
    <property type="entry name" value="THIOREDOXIN_2"/>
    <property type="match status" value="1"/>
</dbReference>
<dbReference type="InterPro" id="IPR024706">
    <property type="entry name" value="Peroxiredoxin_AhpC-typ"/>
</dbReference>
<dbReference type="InterPro" id="IPR036249">
    <property type="entry name" value="Thioredoxin-like_sf"/>
</dbReference>
<dbReference type="EMBL" id="CP003639">
    <property type="protein sequence ID" value="AFM39713.1"/>
    <property type="molecule type" value="Genomic_DNA"/>
</dbReference>
<evidence type="ECO:0000256" key="1">
    <source>
        <dbReference type="ARBA" id="ARBA00022559"/>
    </source>
</evidence>
<dbReference type="Pfam" id="PF00578">
    <property type="entry name" value="AhpC-TSA"/>
    <property type="match status" value="1"/>
</dbReference>
<accession>I4D1N9</accession>
<reference evidence="7 8" key="1">
    <citation type="journal article" date="2012" name="J. Bacteriol.">
        <title>Complete genome sequences of Desulfosporosinus orientis DSM765T, Desulfosporosinus youngiae DSM17734T, Desulfosporosinus meridiei DSM13257T, and Desulfosporosinus acidiphilus DSM22704T.</title>
        <authorList>
            <person name="Pester M."/>
            <person name="Brambilla E."/>
            <person name="Alazard D."/>
            <person name="Rattei T."/>
            <person name="Weinmaier T."/>
            <person name="Han J."/>
            <person name="Lucas S."/>
            <person name="Lapidus A."/>
            <person name="Cheng J.F."/>
            <person name="Goodwin L."/>
            <person name="Pitluck S."/>
            <person name="Peters L."/>
            <person name="Ovchinnikova G."/>
            <person name="Teshima H."/>
            <person name="Detter J.C."/>
            <person name="Han C.S."/>
            <person name="Tapia R."/>
            <person name="Land M.L."/>
            <person name="Hauser L."/>
            <person name="Kyrpides N.C."/>
            <person name="Ivanova N.N."/>
            <person name="Pagani I."/>
            <person name="Huntmann M."/>
            <person name="Wei C.L."/>
            <person name="Davenport K.W."/>
            <person name="Daligault H."/>
            <person name="Chain P.S."/>
            <person name="Chen A."/>
            <person name="Mavromatis K."/>
            <person name="Markowitz V."/>
            <person name="Szeto E."/>
            <person name="Mikhailova N."/>
            <person name="Pati A."/>
            <person name="Wagner M."/>
            <person name="Woyke T."/>
            <person name="Ollivier B."/>
            <person name="Klenk H.P."/>
            <person name="Spring S."/>
            <person name="Loy A."/>
        </authorList>
    </citation>
    <scope>NUCLEOTIDE SEQUENCE [LARGE SCALE GENOMIC DNA]</scope>
    <source>
        <strain evidence="8">DSM 22704 / JCM 16185 / SJ4</strain>
    </source>
</reference>
<dbReference type="Gene3D" id="3.40.30.10">
    <property type="entry name" value="Glutaredoxin"/>
    <property type="match status" value="1"/>
</dbReference>
<gene>
    <name evidence="7" type="ordered locus">Desaci_0651</name>
</gene>
<dbReference type="HOGENOM" id="CLU_042529_14_2_9"/>
<evidence type="ECO:0000256" key="5">
    <source>
        <dbReference type="PIRSR" id="PIRSR000239-1"/>
    </source>
</evidence>
<dbReference type="GO" id="GO:0004601">
    <property type="term" value="F:peroxidase activity"/>
    <property type="evidence" value="ECO:0007669"/>
    <property type="project" value="UniProtKB-KW"/>
</dbReference>
<dbReference type="InterPro" id="IPR000866">
    <property type="entry name" value="AhpC/TSA"/>
</dbReference>
<dbReference type="AlphaFoldDB" id="I4D1N9"/>
<evidence type="ECO:0000313" key="8">
    <source>
        <dbReference type="Proteomes" id="UP000002892"/>
    </source>
</evidence>
<evidence type="ECO:0000256" key="3">
    <source>
        <dbReference type="ARBA" id="ARBA00023002"/>
    </source>
</evidence>
<feature type="domain" description="Thioredoxin" evidence="6">
    <location>
        <begin position="5"/>
        <end position="152"/>
    </location>
</feature>
<dbReference type="PIRSF" id="PIRSF000239">
    <property type="entry name" value="AHPC"/>
    <property type="match status" value="1"/>
</dbReference>
<dbReference type="PANTHER" id="PTHR43110">
    <property type="entry name" value="THIOL PEROXIDASE"/>
    <property type="match status" value="1"/>
</dbReference>
<proteinExistence type="predicted"/>
<dbReference type="eggNOG" id="COG1225">
    <property type="taxonomic scope" value="Bacteria"/>
</dbReference>
<keyword evidence="3" id="KW-0560">Oxidoreductase</keyword>